<sequence>MDNKFLGKWTLLAERSEYEAGQPPKSATYEFRDAGNADLGVTIEWADAEGQEHRIDYRITVDGKRKSYENPEIADEVMSEYVGENGLNSSTYKGGKRIMFAARLIGEDGVMRVSQKMLGPDGREFENVQYYRK</sequence>
<dbReference type="KEGG" id="fax:FUAX_13170"/>
<organism evidence="1 2">
    <name type="scientific">Fulvitalea axinellae</name>
    <dbReference type="NCBI Taxonomy" id="1182444"/>
    <lineage>
        <taxon>Bacteria</taxon>
        <taxon>Pseudomonadati</taxon>
        <taxon>Bacteroidota</taxon>
        <taxon>Cytophagia</taxon>
        <taxon>Cytophagales</taxon>
        <taxon>Persicobacteraceae</taxon>
        <taxon>Fulvitalea</taxon>
    </lineage>
</organism>
<keyword evidence="2" id="KW-1185">Reference proteome</keyword>
<name>A0AAU9CI02_9BACT</name>
<gene>
    <name evidence="1" type="ORF">FUAX_13170</name>
</gene>
<proteinExistence type="predicted"/>
<dbReference type="EMBL" id="AP025314">
    <property type="protein sequence ID" value="BDD08885.1"/>
    <property type="molecule type" value="Genomic_DNA"/>
</dbReference>
<dbReference type="RefSeq" id="WP_338394113.1">
    <property type="nucleotide sequence ID" value="NZ_AP025314.1"/>
</dbReference>
<protein>
    <recommendedName>
        <fullName evidence="3">Lipocalin-like domain-containing protein</fullName>
    </recommendedName>
</protein>
<dbReference type="Proteomes" id="UP001348817">
    <property type="component" value="Chromosome"/>
</dbReference>
<evidence type="ECO:0000313" key="2">
    <source>
        <dbReference type="Proteomes" id="UP001348817"/>
    </source>
</evidence>
<accession>A0AAU9CI02</accession>
<evidence type="ECO:0000313" key="1">
    <source>
        <dbReference type="EMBL" id="BDD08885.1"/>
    </source>
</evidence>
<evidence type="ECO:0008006" key="3">
    <source>
        <dbReference type="Google" id="ProtNLM"/>
    </source>
</evidence>
<dbReference type="AlphaFoldDB" id="A0AAU9CI02"/>
<reference evidence="1 2" key="1">
    <citation type="submission" date="2021-12" db="EMBL/GenBank/DDBJ databases">
        <title>Genome sequencing of bacteria with rrn-lacking chromosome and rrn-plasmid.</title>
        <authorList>
            <person name="Anda M."/>
            <person name="Iwasaki W."/>
        </authorList>
    </citation>
    <scope>NUCLEOTIDE SEQUENCE [LARGE SCALE GENOMIC DNA]</scope>
    <source>
        <strain evidence="1 2">DSM 100852</strain>
    </source>
</reference>